<feature type="region of interest" description="Disordered" evidence="1">
    <location>
        <begin position="62"/>
        <end position="107"/>
    </location>
</feature>
<evidence type="ECO:0000256" key="1">
    <source>
        <dbReference type="SAM" id="MobiDB-lite"/>
    </source>
</evidence>
<dbReference type="Proteomes" id="UP001501303">
    <property type="component" value="Unassembled WGS sequence"/>
</dbReference>
<comment type="caution">
    <text evidence="3">The sequence shown here is derived from an EMBL/GenBank/DDBJ whole genome shotgun (WGS) entry which is preliminary data.</text>
</comment>
<keyword evidence="2" id="KW-0812">Transmembrane</keyword>
<accession>A0ABN2P8G8</accession>
<dbReference type="RefSeq" id="WP_344261717.1">
    <property type="nucleotide sequence ID" value="NZ_BAAAMJ010000027.1"/>
</dbReference>
<feature type="transmembrane region" description="Helical" evidence="2">
    <location>
        <begin position="36"/>
        <end position="58"/>
    </location>
</feature>
<organism evidence="3 4">
    <name type="scientific">Streptomyces sodiiphilus</name>
    <dbReference type="NCBI Taxonomy" id="226217"/>
    <lineage>
        <taxon>Bacteria</taxon>
        <taxon>Bacillati</taxon>
        <taxon>Actinomycetota</taxon>
        <taxon>Actinomycetes</taxon>
        <taxon>Kitasatosporales</taxon>
        <taxon>Streptomycetaceae</taxon>
        <taxon>Streptomyces</taxon>
    </lineage>
</organism>
<protein>
    <submittedName>
        <fullName evidence="3">Uncharacterized protein</fullName>
    </submittedName>
</protein>
<keyword evidence="2" id="KW-0472">Membrane</keyword>
<reference evidence="3 4" key="1">
    <citation type="journal article" date="2019" name="Int. J. Syst. Evol. Microbiol.">
        <title>The Global Catalogue of Microorganisms (GCM) 10K type strain sequencing project: providing services to taxonomists for standard genome sequencing and annotation.</title>
        <authorList>
            <consortium name="The Broad Institute Genomics Platform"/>
            <consortium name="The Broad Institute Genome Sequencing Center for Infectious Disease"/>
            <person name="Wu L."/>
            <person name="Ma J."/>
        </authorList>
    </citation>
    <scope>NUCLEOTIDE SEQUENCE [LARGE SCALE GENOMIC DNA]</scope>
    <source>
        <strain evidence="3 4">JCM 13581</strain>
    </source>
</reference>
<keyword evidence="2" id="KW-1133">Transmembrane helix</keyword>
<sequence>MSFGQGGPAWGPGGSQTPDWDALAAEAEAGRRRKRWMIVGGAALAAAAIGTVVALAIVQQGNGGGAEATDEPSASLPDDKSAPSDTPQPEPSFEETSLPPLPKPREFVTDADKDIAPFEAETFYAGDTMTVDGRTYTRTAASGTDNCAEAAAGSLASVLTEHGCGTLLRATYVADGVVVTVGVAQFAGEEDARAAKEAAAPHLAPLIAGETPQFCGRGGCRTTSNYVGRYAYFTIAGNADGSPDSGEESRALQAARDGNDHAFHRIIQRGETQASASASALVEERRRNG</sequence>
<evidence type="ECO:0000313" key="4">
    <source>
        <dbReference type="Proteomes" id="UP001501303"/>
    </source>
</evidence>
<evidence type="ECO:0000313" key="3">
    <source>
        <dbReference type="EMBL" id="GAA1915317.1"/>
    </source>
</evidence>
<proteinExistence type="predicted"/>
<name>A0ABN2P8G8_9ACTN</name>
<dbReference type="EMBL" id="BAAAMJ010000027">
    <property type="protein sequence ID" value="GAA1915317.1"/>
    <property type="molecule type" value="Genomic_DNA"/>
</dbReference>
<evidence type="ECO:0000256" key="2">
    <source>
        <dbReference type="SAM" id="Phobius"/>
    </source>
</evidence>
<gene>
    <name evidence="3" type="ORF">GCM10009716_25860</name>
</gene>
<keyword evidence="4" id="KW-1185">Reference proteome</keyword>
<feature type="region of interest" description="Disordered" evidence="1">
    <location>
        <begin position="269"/>
        <end position="289"/>
    </location>
</feature>